<dbReference type="GO" id="GO:0000049">
    <property type="term" value="F:tRNA binding"/>
    <property type="evidence" value="ECO:0007669"/>
    <property type="project" value="InterPro"/>
</dbReference>
<feature type="non-terminal residue" evidence="9">
    <location>
        <position position="1"/>
    </location>
</feature>
<evidence type="ECO:0000256" key="4">
    <source>
        <dbReference type="ARBA" id="ARBA00022741"/>
    </source>
</evidence>
<organism evidence="9 10">
    <name type="scientific">Staphylococcus lugdunensis</name>
    <dbReference type="NCBI Taxonomy" id="28035"/>
    <lineage>
        <taxon>Bacteria</taxon>
        <taxon>Bacillati</taxon>
        <taxon>Bacillota</taxon>
        <taxon>Bacilli</taxon>
        <taxon>Bacillales</taxon>
        <taxon>Staphylococcaceae</taxon>
        <taxon>Staphylococcus</taxon>
    </lineage>
</organism>
<dbReference type="PANTHER" id="PTHR43311">
    <property type="entry name" value="GLUTAMATE--TRNA LIGASE"/>
    <property type="match status" value="1"/>
</dbReference>
<keyword evidence="2" id="KW-0963">Cytoplasm</keyword>
<reference evidence="9 10" key="1">
    <citation type="journal article" date="2019" name="Sci. Transl. Med.">
        <title>Quorum sensing between bacterial species on the skin protects against epidermal injury in atopic dermatitis.</title>
        <authorList>
            <person name="Williams M.R."/>
        </authorList>
    </citation>
    <scope>NUCLEOTIDE SEQUENCE [LARGE SCALE GENOMIC DNA]</scope>
    <source>
        <strain evidence="9 10">E7</strain>
    </source>
</reference>
<evidence type="ECO:0000256" key="6">
    <source>
        <dbReference type="ARBA" id="ARBA00022917"/>
    </source>
</evidence>
<dbReference type="Pfam" id="PF19269">
    <property type="entry name" value="Anticodon_2"/>
    <property type="match status" value="1"/>
</dbReference>
<dbReference type="GO" id="GO:0005829">
    <property type="term" value="C:cytosol"/>
    <property type="evidence" value="ECO:0007669"/>
    <property type="project" value="TreeGrafter"/>
</dbReference>
<name>A0A4Q9W0U5_STALU</name>
<keyword evidence="3 9" id="KW-0436">Ligase</keyword>
<accession>A0A4Q9W0U5</accession>
<comment type="caution">
    <text evidence="9">The sequence shown here is derived from an EMBL/GenBank/DDBJ whole genome shotgun (WGS) entry which is preliminary data.</text>
</comment>
<keyword evidence="5" id="KW-0067">ATP-binding</keyword>
<evidence type="ECO:0000256" key="5">
    <source>
        <dbReference type="ARBA" id="ARBA00022840"/>
    </source>
</evidence>
<evidence type="ECO:0000313" key="10">
    <source>
        <dbReference type="Proteomes" id="UP000293637"/>
    </source>
</evidence>
<gene>
    <name evidence="9" type="ORF">EQ812_13340</name>
</gene>
<sequence>GRKLIALYQKEMSYAGEIVPLSEMFFHEMPELGKDEQEVLQGEQVPELMNHLYGKLESLESFEATEIKKMIKEVQKETGIKGKQLFMPIRVAVTGQMHGPELPNTIEVLGKEKVLSRLKKYV</sequence>
<dbReference type="AlphaFoldDB" id="A0A4Q9W0U5"/>
<evidence type="ECO:0000256" key="7">
    <source>
        <dbReference type="ARBA" id="ARBA00023146"/>
    </source>
</evidence>
<evidence type="ECO:0000256" key="1">
    <source>
        <dbReference type="ARBA" id="ARBA00007894"/>
    </source>
</evidence>
<dbReference type="SUPFAM" id="SSF48163">
    <property type="entry name" value="An anticodon-binding domain of class I aminoacyl-tRNA synthetases"/>
    <property type="match status" value="1"/>
</dbReference>
<dbReference type="InterPro" id="IPR049940">
    <property type="entry name" value="GluQ/Sye"/>
</dbReference>
<proteinExistence type="inferred from homology"/>
<dbReference type="PANTHER" id="PTHR43311:SF2">
    <property type="entry name" value="GLUTAMATE--TRNA LIGASE, MITOCHONDRIAL-RELATED"/>
    <property type="match status" value="1"/>
</dbReference>
<protein>
    <submittedName>
        <fullName evidence="9">Glutamate--tRNA ligase</fullName>
    </submittedName>
</protein>
<evidence type="ECO:0000256" key="3">
    <source>
        <dbReference type="ARBA" id="ARBA00022598"/>
    </source>
</evidence>
<dbReference type="GO" id="GO:0006424">
    <property type="term" value="P:glutamyl-tRNA aminoacylation"/>
    <property type="evidence" value="ECO:0007669"/>
    <property type="project" value="TreeGrafter"/>
</dbReference>
<dbReference type="Gene3D" id="1.10.10.350">
    <property type="match status" value="1"/>
</dbReference>
<keyword evidence="7" id="KW-0030">Aminoacyl-tRNA synthetase</keyword>
<dbReference type="Proteomes" id="UP000293637">
    <property type="component" value="Unassembled WGS sequence"/>
</dbReference>
<comment type="similarity">
    <text evidence="1">Belongs to the class-I aminoacyl-tRNA synthetase family. Glutamate--tRNA ligase type 1 subfamily.</text>
</comment>
<dbReference type="InterPro" id="IPR045462">
    <property type="entry name" value="aa-tRNA-synth_I_cd-bd"/>
</dbReference>
<evidence type="ECO:0000259" key="8">
    <source>
        <dbReference type="Pfam" id="PF19269"/>
    </source>
</evidence>
<feature type="domain" description="Aminoacyl-tRNA synthetase class I anticodon-binding" evidence="8">
    <location>
        <begin position="3"/>
        <end position="121"/>
    </location>
</feature>
<dbReference type="EMBL" id="SCHB01000186">
    <property type="protein sequence ID" value="TBW68401.1"/>
    <property type="molecule type" value="Genomic_DNA"/>
</dbReference>
<evidence type="ECO:0000313" key="9">
    <source>
        <dbReference type="EMBL" id="TBW68401.1"/>
    </source>
</evidence>
<keyword evidence="4" id="KW-0547">Nucleotide-binding</keyword>
<keyword evidence="6" id="KW-0648">Protein biosynthesis</keyword>
<dbReference type="FunFam" id="1.10.10.350:FF:000002">
    <property type="entry name" value="Glutamate--tRNA ligase"/>
    <property type="match status" value="1"/>
</dbReference>
<dbReference type="GO" id="GO:0004818">
    <property type="term" value="F:glutamate-tRNA ligase activity"/>
    <property type="evidence" value="ECO:0007669"/>
    <property type="project" value="TreeGrafter"/>
</dbReference>
<dbReference type="GO" id="GO:0005524">
    <property type="term" value="F:ATP binding"/>
    <property type="evidence" value="ECO:0007669"/>
    <property type="project" value="UniProtKB-KW"/>
</dbReference>
<evidence type="ECO:0000256" key="2">
    <source>
        <dbReference type="ARBA" id="ARBA00022490"/>
    </source>
</evidence>
<dbReference type="InterPro" id="IPR008925">
    <property type="entry name" value="aa_tRNA-synth_I_cd-bd_sf"/>
</dbReference>
<dbReference type="InterPro" id="IPR020751">
    <property type="entry name" value="aa-tRNA-synth_I_codon-bd_sub2"/>
</dbReference>